<dbReference type="InterPro" id="IPR039741">
    <property type="entry name" value="UDP-sugar_pyrophosphorylase"/>
</dbReference>
<dbReference type="OMA" id="THCTVPW"/>
<name>A0A078A4N3_STYLE</name>
<organism evidence="7 8">
    <name type="scientific">Stylonychia lemnae</name>
    <name type="common">Ciliate</name>
    <dbReference type="NCBI Taxonomy" id="5949"/>
    <lineage>
        <taxon>Eukaryota</taxon>
        <taxon>Sar</taxon>
        <taxon>Alveolata</taxon>
        <taxon>Ciliophora</taxon>
        <taxon>Intramacronucleata</taxon>
        <taxon>Spirotrichea</taxon>
        <taxon>Stichotrichia</taxon>
        <taxon>Sporadotrichida</taxon>
        <taxon>Oxytrichidae</taxon>
        <taxon>Stylonychinae</taxon>
        <taxon>Stylonychia</taxon>
    </lineage>
</organism>
<gene>
    <name evidence="7" type="primary">Contig10185.g10877</name>
    <name evidence="7" type="ORF">STYLEM_5464</name>
</gene>
<protein>
    <recommendedName>
        <fullName evidence="3">UDP-N-acetylglucosamine diphosphorylase</fullName>
        <ecNumber evidence="3">2.7.7.23</ecNumber>
    </recommendedName>
</protein>
<evidence type="ECO:0000256" key="2">
    <source>
        <dbReference type="ARBA" id="ARBA00010401"/>
    </source>
</evidence>
<dbReference type="Pfam" id="PF01704">
    <property type="entry name" value="UDPGP"/>
    <property type="match status" value="1"/>
</dbReference>
<dbReference type="InterPro" id="IPR002618">
    <property type="entry name" value="UDPGP_fam"/>
</dbReference>
<keyword evidence="4" id="KW-0808">Transferase</keyword>
<evidence type="ECO:0000313" key="7">
    <source>
        <dbReference type="EMBL" id="CDW76463.1"/>
    </source>
</evidence>
<dbReference type="GO" id="GO:0006048">
    <property type="term" value="P:UDP-N-acetylglucosamine biosynthetic process"/>
    <property type="evidence" value="ECO:0007669"/>
    <property type="project" value="TreeGrafter"/>
</dbReference>
<accession>A0A078A4N3</accession>
<dbReference type="InterPro" id="IPR029044">
    <property type="entry name" value="Nucleotide-diphossugar_trans"/>
</dbReference>
<evidence type="ECO:0000256" key="5">
    <source>
        <dbReference type="ARBA" id="ARBA00022695"/>
    </source>
</evidence>
<dbReference type="PANTHER" id="PTHR11952:SF2">
    <property type="entry name" value="LD24639P"/>
    <property type="match status" value="1"/>
</dbReference>
<dbReference type="EC" id="2.7.7.23" evidence="3"/>
<dbReference type="GO" id="GO:0003977">
    <property type="term" value="F:UDP-N-acetylglucosamine diphosphorylase activity"/>
    <property type="evidence" value="ECO:0007669"/>
    <property type="project" value="UniProtKB-EC"/>
</dbReference>
<dbReference type="AlphaFoldDB" id="A0A078A4N3"/>
<dbReference type="SUPFAM" id="SSF53448">
    <property type="entry name" value="Nucleotide-diphospho-sugar transferases"/>
    <property type="match status" value="1"/>
</dbReference>
<dbReference type="Proteomes" id="UP000039865">
    <property type="component" value="Unassembled WGS sequence"/>
</dbReference>
<evidence type="ECO:0000256" key="1">
    <source>
        <dbReference type="ARBA" id="ARBA00005208"/>
    </source>
</evidence>
<keyword evidence="5" id="KW-0548">Nucleotidyltransferase</keyword>
<comment type="pathway">
    <text evidence="1">Nucleotide-sugar biosynthesis; UDP-N-acetyl-alpha-D-glucosamine biosynthesis; UDP-N-acetyl-alpha-D-glucosamine from N-acetyl-alpha-D-glucosamine 1-phosphate: step 1/1.</text>
</comment>
<evidence type="ECO:0000313" key="8">
    <source>
        <dbReference type="Proteomes" id="UP000039865"/>
    </source>
</evidence>
<dbReference type="OrthoDB" id="532420at2759"/>
<dbReference type="PANTHER" id="PTHR11952">
    <property type="entry name" value="UDP- GLUCOSE PYROPHOSPHORYLASE"/>
    <property type="match status" value="1"/>
</dbReference>
<comment type="similarity">
    <text evidence="2">Belongs to the UDPGP type 1 family.</text>
</comment>
<comment type="catalytic activity">
    <reaction evidence="6">
        <text>N-acetyl-alpha-D-glucosamine 1-phosphate + UTP + H(+) = UDP-N-acetyl-alpha-D-glucosamine + diphosphate</text>
        <dbReference type="Rhea" id="RHEA:13509"/>
        <dbReference type="ChEBI" id="CHEBI:15378"/>
        <dbReference type="ChEBI" id="CHEBI:33019"/>
        <dbReference type="ChEBI" id="CHEBI:46398"/>
        <dbReference type="ChEBI" id="CHEBI:57705"/>
        <dbReference type="ChEBI" id="CHEBI:57776"/>
        <dbReference type="EC" id="2.7.7.23"/>
    </reaction>
</comment>
<evidence type="ECO:0000256" key="3">
    <source>
        <dbReference type="ARBA" id="ARBA00012457"/>
    </source>
</evidence>
<evidence type="ECO:0000256" key="4">
    <source>
        <dbReference type="ARBA" id="ARBA00022679"/>
    </source>
</evidence>
<sequence length="511" mass="58781">MIRQFYEENKQGHVFSFFNKLEFGDQQTLTRDAYLVDLPLINSLYDEFVVGKGQTVTLKYDKKSIMPVNDTAIQSKEMITEEERENSIEMGYELIRDGQVAVIVLAGGTGARLGFDRSKGEYSLNLPSMKSIFQILLEKFLKAQMLAHNSKNLTDECQNCKFMVMTNPLNHIEIQKFFEFNNYFGASKESIVFFEQQVLPIVNFDGKIIMEEPNKIVLAPNGSGAIFDAINNNIRVKEIIDSISYVQIIHVDNPISKVLDPLMIGFSQLRGNYVTVKACTQRKGYFPQGGLFVIKDQRFAIMDNQDLLDLNTIRQEALENMNIFMLKADKLSELCSNAENLSYLYYQDFHRHNYWDFKTMKLVKPLQNNAYKFELRLTDMLPFVEPDKFGILLVNREDEYAPVIYADNLRTKTYQTSNTSFNNSTVSEMDSNKLTIGMNSYNYSETPQGAKDLIFQQSVRWLKNAGAQITSDYAHVEVDTLLSYDGEGLIEMAEGKKMPPPNFIKKPYFRF</sequence>
<dbReference type="FunCoup" id="A0A078A4N3">
    <property type="interactions" value="147"/>
</dbReference>
<dbReference type="Gene3D" id="3.90.550.10">
    <property type="entry name" value="Spore Coat Polysaccharide Biosynthesis Protein SpsA, Chain A"/>
    <property type="match status" value="1"/>
</dbReference>
<dbReference type="InParanoid" id="A0A078A4N3"/>
<evidence type="ECO:0000256" key="6">
    <source>
        <dbReference type="ARBA" id="ARBA00048493"/>
    </source>
</evidence>
<proteinExistence type="inferred from homology"/>
<keyword evidence="8" id="KW-1185">Reference proteome</keyword>
<reference evidence="7 8" key="1">
    <citation type="submission" date="2014-06" db="EMBL/GenBank/DDBJ databases">
        <authorList>
            <person name="Swart Estienne"/>
        </authorList>
    </citation>
    <scope>NUCLEOTIDE SEQUENCE [LARGE SCALE GENOMIC DNA]</scope>
    <source>
        <strain evidence="7 8">130c</strain>
    </source>
</reference>
<dbReference type="EMBL" id="CCKQ01005299">
    <property type="protein sequence ID" value="CDW76463.1"/>
    <property type="molecule type" value="Genomic_DNA"/>
</dbReference>